<dbReference type="EMBL" id="VSSQ01055618">
    <property type="protein sequence ID" value="MPN09506.1"/>
    <property type="molecule type" value="Genomic_DNA"/>
</dbReference>
<sequence length="135" mass="14784">MVNHIVQVTDNADVRRGNAKLLPCFPEGTLPVGFARLYLPAGEAHLVGLPLEGVGPHLKQQVKLAVPRHQRHKHRVSAAHVLRHGNMICKAALNRPDGQHSTLSLCCYTALSAAPVSAGRKRKQRRLFQSVRPTA</sequence>
<protein>
    <submittedName>
        <fullName evidence="1">Uncharacterized protein</fullName>
    </submittedName>
</protein>
<comment type="caution">
    <text evidence="1">The sequence shown here is derived from an EMBL/GenBank/DDBJ whole genome shotgun (WGS) entry which is preliminary data.</text>
</comment>
<organism evidence="1">
    <name type="scientific">bioreactor metagenome</name>
    <dbReference type="NCBI Taxonomy" id="1076179"/>
    <lineage>
        <taxon>unclassified sequences</taxon>
        <taxon>metagenomes</taxon>
        <taxon>ecological metagenomes</taxon>
    </lineage>
</organism>
<reference evidence="1" key="1">
    <citation type="submission" date="2019-08" db="EMBL/GenBank/DDBJ databases">
        <authorList>
            <person name="Kucharzyk K."/>
            <person name="Murdoch R.W."/>
            <person name="Higgins S."/>
            <person name="Loffler F."/>
        </authorList>
    </citation>
    <scope>NUCLEOTIDE SEQUENCE</scope>
</reference>
<evidence type="ECO:0000313" key="1">
    <source>
        <dbReference type="EMBL" id="MPN09506.1"/>
    </source>
</evidence>
<dbReference type="AlphaFoldDB" id="A0A645F784"/>
<name>A0A645F784_9ZZZZ</name>
<gene>
    <name evidence="1" type="ORF">SDC9_156796</name>
</gene>
<proteinExistence type="predicted"/>
<accession>A0A645F784</accession>